<name>A0ABQ5A3A5_9ASTR</name>
<feature type="compositionally biased region" description="Low complexity" evidence="1">
    <location>
        <begin position="312"/>
        <end position="329"/>
    </location>
</feature>
<evidence type="ECO:0000256" key="1">
    <source>
        <dbReference type="SAM" id="MobiDB-lite"/>
    </source>
</evidence>
<keyword evidence="4" id="KW-1185">Reference proteome</keyword>
<proteinExistence type="predicted"/>
<dbReference type="PANTHER" id="PTHR31973">
    <property type="entry name" value="POLYPROTEIN, PUTATIVE-RELATED"/>
    <property type="match status" value="1"/>
</dbReference>
<sequence length="329" mass="37437">TIKPNPKIPIAALKDQLQKKFELGVSKAKVFRAKQMAQDNVIGDFVNQYARLKDYALELQEQNPDTTIKIDVERTCDPTSDTRKFGRIYILTAVGVDPNNGTYPLAYAVVEAETKYSWTWFLDCLGDDLQLVRNSNFTFITDRQKGLILALQEMFPAAEHRYCLKHIYDNMKLSWRGQQYKELLWKCATSQPVQLFNKNMEELRSINKEVYDWLKFKINPCNGPNMWKKLPSPITLTPPDYHTPVGRLAKKRKKSAAELFDGMVKKGKLSRAASQLLAPNVAKQTAPFLRPTAPFVTLRFTKNTTNRLSPIKKPAGANGKGKNCAGMKF</sequence>
<reference evidence="3" key="2">
    <citation type="submission" date="2022-01" db="EMBL/GenBank/DDBJ databases">
        <authorList>
            <person name="Yamashiro T."/>
            <person name="Shiraishi A."/>
            <person name="Satake H."/>
            <person name="Nakayama K."/>
        </authorList>
    </citation>
    <scope>NUCLEOTIDE SEQUENCE</scope>
</reference>
<feature type="domain" description="MULE transposase" evidence="2">
    <location>
        <begin position="79"/>
        <end position="170"/>
    </location>
</feature>
<evidence type="ECO:0000259" key="2">
    <source>
        <dbReference type="Pfam" id="PF10551"/>
    </source>
</evidence>
<organism evidence="3 4">
    <name type="scientific">Tanacetum coccineum</name>
    <dbReference type="NCBI Taxonomy" id="301880"/>
    <lineage>
        <taxon>Eukaryota</taxon>
        <taxon>Viridiplantae</taxon>
        <taxon>Streptophyta</taxon>
        <taxon>Embryophyta</taxon>
        <taxon>Tracheophyta</taxon>
        <taxon>Spermatophyta</taxon>
        <taxon>Magnoliopsida</taxon>
        <taxon>eudicotyledons</taxon>
        <taxon>Gunneridae</taxon>
        <taxon>Pentapetalae</taxon>
        <taxon>asterids</taxon>
        <taxon>campanulids</taxon>
        <taxon>Asterales</taxon>
        <taxon>Asteraceae</taxon>
        <taxon>Asteroideae</taxon>
        <taxon>Anthemideae</taxon>
        <taxon>Anthemidinae</taxon>
        <taxon>Tanacetum</taxon>
    </lineage>
</organism>
<dbReference type="EMBL" id="BQNB010011819">
    <property type="protein sequence ID" value="GJS95568.1"/>
    <property type="molecule type" value="Genomic_DNA"/>
</dbReference>
<accession>A0ABQ5A3A5</accession>
<reference evidence="3" key="1">
    <citation type="journal article" date="2022" name="Int. J. Mol. Sci.">
        <title>Draft Genome of Tanacetum Coccineum: Genomic Comparison of Closely Related Tanacetum-Family Plants.</title>
        <authorList>
            <person name="Yamashiro T."/>
            <person name="Shiraishi A."/>
            <person name="Nakayama K."/>
            <person name="Satake H."/>
        </authorList>
    </citation>
    <scope>NUCLEOTIDE SEQUENCE</scope>
</reference>
<feature type="region of interest" description="Disordered" evidence="1">
    <location>
        <begin position="307"/>
        <end position="329"/>
    </location>
</feature>
<protein>
    <submittedName>
        <fullName evidence="3">Mutator type transposase</fullName>
    </submittedName>
</protein>
<feature type="non-terminal residue" evidence="3">
    <location>
        <position position="1"/>
    </location>
</feature>
<dbReference type="Pfam" id="PF10551">
    <property type="entry name" value="MULE"/>
    <property type="match status" value="1"/>
</dbReference>
<evidence type="ECO:0000313" key="4">
    <source>
        <dbReference type="Proteomes" id="UP001151760"/>
    </source>
</evidence>
<dbReference type="PANTHER" id="PTHR31973:SF190">
    <property type="entry name" value="MULE TRANSPOSASE DOMAIN-CONTAINING PROTEIN"/>
    <property type="match status" value="1"/>
</dbReference>
<gene>
    <name evidence="3" type="ORF">Tco_0802536</name>
</gene>
<comment type="caution">
    <text evidence="3">The sequence shown here is derived from an EMBL/GenBank/DDBJ whole genome shotgun (WGS) entry which is preliminary data.</text>
</comment>
<dbReference type="InterPro" id="IPR018289">
    <property type="entry name" value="MULE_transposase_dom"/>
</dbReference>
<dbReference type="Proteomes" id="UP001151760">
    <property type="component" value="Unassembled WGS sequence"/>
</dbReference>
<evidence type="ECO:0000313" key="3">
    <source>
        <dbReference type="EMBL" id="GJS95568.1"/>
    </source>
</evidence>